<keyword evidence="1" id="KW-0812">Transmembrane</keyword>
<keyword evidence="1" id="KW-1133">Transmembrane helix</keyword>
<name>A0ABS2PH23_9BACL</name>
<reference evidence="2 3" key="1">
    <citation type="submission" date="2021-01" db="EMBL/GenBank/DDBJ databases">
        <title>Genomic Encyclopedia of Type Strains, Phase IV (KMG-IV): sequencing the most valuable type-strain genomes for metagenomic binning, comparative biology and taxonomic classification.</title>
        <authorList>
            <person name="Goeker M."/>
        </authorList>
    </citation>
    <scope>NUCLEOTIDE SEQUENCE [LARGE SCALE GENOMIC DNA]</scope>
    <source>
        <strain evidence="2 3">DSM 25540</strain>
    </source>
</reference>
<feature type="transmembrane region" description="Helical" evidence="1">
    <location>
        <begin position="34"/>
        <end position="55"/>
    </location>
</feature>
<gene>
    <name evidence="2" type="ORF">JOD17_003870</name>
</gene>
<dbReference type="EMBL" id="JAFBEC010000016">
    <property type="protein sequence ID" value="MBM7634744.1"/>
    <property type="molecule type" value="Genomic_DNA"/>
</dbReference>
<evidence type="ECO:0000313" key="3">
    <source>
        <dbReference type="Proteomes" id="UP000741863"/>
    </source>
</evidence>
<sequence>MKRTQFDWTSMFIYFIIAFVLITILNTLGYELPWYGMILLFLIIWIAVTVFVNMVRRDRAKKMEDKENQ</sequence>
<feature type="transmembrane region" description="Helical" evidence="1">
    <location>
        <begin position="12"/>
        <end position="28"/>
    </location>
</feature>
<keyword evidence="1" id="KW-0472">Membrane</keyword>
<evidence type="ECO:0000313" key="2">
    <source>
        <dbReference type="EMBL" id="MBM7634744.1"/>
    </source>
</evidence>
<protein>
    <submittedName>
        <fullName evidence="2">Flp pilus assembly protein TadB</fullName>
    </submittedName>
</protein>
<proteinExistence type="predicted"/>
<evidence type="ECO:0000256" key="1">
    <source>
        <dbReference type="SAM" id="Phobius"/>
    </source>
</evidence>
<dbReference type="RefSeq" id="WP_042416076.1">
    <property type="nucleotide sequence ID" value="NZ_JAFBEC010000016.1"/>
</dbReference>
<accession>A0ABS2PH23</accession>
<keyword evidence="3" id="KW-1185">Reference proteome</keyword>
<organism evidence="2 3">
    <name type="scientific">Geomicrobium sediminis</name>
    <dbReference type="NCBI Taxonomy" id="1347788"/>
    <lineage>
        <taxon>Bacteria</taxon>
        <taxon>Bacillati</taxon>
        <taxon>Bacillota</taxon>
        <taxon>Bacilli</taxon>
        <taxon>Bacillales</taxon>
        <taxon>Geomicrobium</taxon>
    </lineage>
</organism>
<dbReference type="Proteomes" id="UP000741863">
    <property type="component" value="Unassembled WGS sequence"/>
</dbReference>
<comment type="caution">
    <text evidence="2">The sequence shown here is derived from an EMBL/GenBank/DDBJ whole genome shotgun (WGS) entry which is preliminary data.</text>
</comment>